<evidence type="ECO:0000313" key="1">
    <source>
        <dbReference type="EMBL" id="MCM1989131.1"/>
    </source>
</evidence>
<protein>
    <submittedName>
        <fullName evidence="1">Uncharacterized protein</fullName>
    </submittedName>
</protein>
<dbReference type="Proteomes" id="UP001056429">
    <property type="component" value="Unassembled WGS sequence"/>
</dbReference>
<dbReference type="AlphaFoldDB" id="A0A9J6NXZ1"/>
<dbReference type="EMBL" id="JAGSOJ010000001">
    <property type="protein sequence ID" value="MCM1989131.1"/>
    <property type="molecule type" value="Genomic_DNA"/>
</dbReference>
<sequence length="417" mass="49063">MGKSLINTMKELADIWEKDEFVKYWSEFNKVPFAIYNEEQVCIIGHDTLPDTFTCIDDYIYIGEITDDFKGNTAIDFHGKKIAIVGLHYMGNISIQRLYSIVLHESFHVFQSKGDMDYMCGDPLGILDYKFQVDNLFYRALERSNLDNAVNSSEKKDLFLYLDQFIQYRNNRIKSLEEAALHFEMGLETMEGTAAYLEIKALMKCSGKDLNAVLKTYEGTMKFTDKTLKNFRGDCYITGAYMGLILDRLDKDWTEKYNKYEKSPYIYDFMIEVYNLYKEEENNTRYDYSLNEDSELRGFIVEEIDKQERRKEKLFEEFKNGHEIKVSIKHNMRLCGYDPMNIDEIGNEILHKNFICVDIDGEKHCIFKPVIMEYENDRYNISKITLKVDKEPEDEDGFYIIEGLGKFAADMVEIIKR</sequence>
<name>A0A9J6NXZ1_9CLOT</name>
<accession>A0A9J6NXZ1</accession>
<reference evidence="1" key="2">
    <citation type="submission" date="2021-04" db="EMBL/GenBank/DDBJ databases">
        <authorList>
            <person name="Dong X."/>
        </authorList>
    </citation>
    <scope>NUCLEOTIDE SEQUENCE</scope>
    <source>
        <strain evidence="1">ZWT</strain>
    </source>
</reference>
<dbReference type="RefSeq" id="WP_250858025.1">
    <property type="nucleotide sequence ID" value="NZ_JAGSOJ010000001.1"/>
</dbReference>
<evidence type="ECO:0000313" key="2">
    <source>
        <dbReference type="Proteomes" id="UP001056429"/>
    </source>
</evidence>
<proteinExistence type="predicted"/>
<reference evidence="1" key="1">
    <citation type="journal article" date="2021" name="mSystems">
        <title>Bacteria and Archaea Synergistically Convert Glycine Betaine to Biogenic Methane in the Formosa Cold Seep of the South China Sea.</title>
        <authorList>
            <person name="Li L."/>
            <person name="Zhang W."/>
            <person name="Zhang S."/>
            <person name="Song L."/>
            <person name="Sun Q."/>
            <person name="Zhang H."/>
            <person name="Xiang H."/>
            <person name="Dong X."/>
        </authorList>
    </citation>
    <scope>NUCLEOTIDE SEQUENCE</scope>
    <source>
        <strain evidence="1">ZWT</strain>
    </source>
</reference>
<keyword evidence="2" id="KW-1185">Reference proteome</keyword>
<comment type="caution">
    <text evidence="1">The sequence shown here is derived from an EMBL/GenBank/DDBJ whole genome shotgun (WGS) entry which is preliminary data.</text>
</comment>
<organism evidence="1 2">
    <name type="scientific">Oceanirhabdus seepicola</name>
    <dbReference type="NCBI Taxonomy" id="2828781"/>
    <lineage>
        <taxon>Bacteria</taxon>
        <taxon>Bacillati</taxon>
        <taxon>Bacillota</taxon>
        <taxon>Clostridia</taxon>
        <taxon>Eubacteriales</taxon>
        <taxon>Clostridiaceae</taxon>
        <taxon>Oceanirhabdus</taxon>
    </lineage>
</organism>
<gene>
    <name evidence="1" type="ORF">KDK92_05215</name>
</gene>